<dbReference type="PROSITE" id="PS50059">
    <property type="entry name" value="FKBP_PPIASE"/>
    <property type="match status" value="1"/>
</dbReference>
<evidence type="ECO:0000256" key="2">
    <source>
        <dbReference type="ARBA" id="ARBA00006577"/>
    </source>
</evidence>
<protein>
    <recommendedName>
        <fullName evidence="3 6">peptidylprolyl isomerase</fullName>
        <ecNumber evidence="3 6">5.2.1.8</ecNumber>
    </recommendedName>
</protein>
<dbReference type="PANTHER" id="PTHR43811:SF19">
    <property type="entry name" value="39 KDA FK506-BINDING NUCLEAR PROTEIN"/>
    <property type="match status" value="1"/>
</dbReference>
<dbReference type="FunFam" id="3.10.50.40:FF:000006">
    <property type="entry name" value="Peptidyl-prolyl cis-trans isomerase"/>
    <property type="match status" value="1"/>
</dbReference>
<dbReference type="EC" id="5.2.1.8" evidence="3 6"/>
<dbReference type="PANTHER" id="PTHR43811">
    <property type="entry name" value="FKBP-TYPE PEPTIDYL-PROLYL CIS-TRANS ISOMERASE FKPA"/>
    <property type="match status" value="1"/>
</dbReference>
<evidence type="ECO:0000256" key="6">
    <source>
        <dbReference type="PROSITE-ProRule" id="PRU00277"/>
    </source>
</evidence>
<sequence>MPQGVLALPPLAPQSIASNANCPNTRRKLRPLIWNSTINNFMQTRIFLLFAGLSLFAACGDSGKEGMITTDLGNRYSYVTTNDDGQLANAGDYIYFHAQLKTEGDSVVIDTREGGGDQPVIQALSDSIVNENTGPVEDIVRKLRVGERAIIRTNISEYPPQAKPQGMENDSILLYDIEVTEVVNQEEFNTRQEALRAEAMAKAEEIRAREPQVMEFTDQVYQDYKSGTLESELQTTPSGVKYIIHEEGSGKEAEAGRGVVVQYIGRLTSNGEVFDQSFERGQGIPFPLGTGRVIPGWDEGIDLLQEGDRATLIIPAEMGYGAQGTPDGSIPPNSELMFYVELEQVQ</sequence>
<dbReference type="Pfam" id="PF00254">
    <property type="entry name" value="FKBP_C"/>
    <property type="match status" value="1"/>
</dbReference>
<evidence type="ECO:0000313" key="8">
    <source>
        <dbReference type="EMBL" id="THH41602.1"/>
    </source>
</evidence>
<keyword evidence="9" id="KW-1185">Reference proteome</keyword>
<gene>
    <name evidence="8" type="ORF">E4021_03125</name>
</gene>
<dbReference type="InterPro" id="IPR001179">
    <property type="entry name" value="PPIase_FKBP_dom"/>
</dbReference>
<dbReference type="Gene3D" id="3.10.50.40">
    <property type="match status" value="2"/>
</dbReference>
<evidence type="ECO:0000313" key="9">
    <source>
        <dbReference type="Proteomes" id="UP000308528"/>
    </source>
</evidence>
<name>A0A4S4NNZ1_9BACT</name>
<dbReference type="Proteomes" id="UP000308528">
    <property type="component" value="Unassembled WGS sequence"/>
</dbReference>
<dbReference type="GO" id="GO:0003755">
    <property type="term" value="F:peptidyl-prolyl cis-trans isomerase activity"/>
    <property type="evidence" value="ECO:0007669"/>
    <property type="project" value="UniProtKB-KW"/>
</dbReference>
<accession>A0A4S4NNZ1</accession>
<dbReference type="InterPro" id="IPR046357">
    <property type="entry name" value="PPIase_dom_sf"/>
</dbReference>
<proteinExistence type="inferred from homology"/>
<keyword evidence="4 6" id="KW-0697">Rotamase</keyword>
<evidence type="ECO:0000259" key="7">
    <source>
        <dbReference type="PROSITE" id="PS50059"/>
    </source>
</evidence>
<keyword evidence="5 6" id="KW-0413">Isomerase</keyword>
<feature type="domain" description="PPIase FKBP-type" evidence="7">
    <location>
        <begin position="256"/>
        <end position="346"/>
    </location>
</feature>
<dbReference type="AlphaFoldDB" id="A0A4S4NNZ1"/>
<evidence type="ECO:0000256" key="3">
    <source>
        <dbReference type="ARBA" id="ARBA00013194"/>
    </source>
</evidence>
<evidence type="ECO:0000256" key="1">
    <source>
        <dbReference type="ARBA" id="ARBA00000971"/>
    </source>
</evidence>
<dbReference type="SUPFAM" id="SSF54534">
    <property type="entry name" value="FKBP-like"/>
    <property type="match status" value="2"/>
</dbReference>
<dbReference type="EMBL" id="SRSF01000001">
    <property type="protein sequence ID" value="THH41602.1"/>
    <property type="molecule type" value="Genomic_DNA"/>
</dbReference>
<evidence type="ECO:0000256" key="5">
    <source>
        <dbReference type="ARBA" id="ARBA00023235"/>
    </source>
</evidence>
<comment type="similarity">
    <text evidence="2">Belongs to the FKBP-type PPIase family.</text>
</comment>
<organism evidence="8 9">
    <name type="scientific">Neolewinella litorea</name>
    <dbReference type="NCBI Taxonomy" id="2562452"/>
    <lineage>
        <taxon>Bacteria</taxon>
        <taxon>Pseudomonadati</taxon>
        <taxon>Bacteroidota</taxon>
        <taxon>Saprospiria</taxon>
        <taxon>Saprospirales</taxon>
        <taxon>Lewinellaceae</taxon>
        <taxon>Neolewinella</taxon>
    </lineage>
</organism>
<comment type="catalytic activity">
    <reaction evidence="1 6">
        <text>[protein]-peptidylproline (omega=180) = [protein]-peptidylproline (omega=0)</text>
        <dbReference type="Rhea" id="RHEA:16237"/>
        <dbReference type="Rhea" id="RHEA-COMP:10747"/>
        <dbReference type="Rhea" id="RHEA-COMP:10748"/>
        <dbReference type="ChEBI" id="CHEBI:83833"/>
        <dbReference type="ChEBI" id="CHEBI:83834"/>
        <dbReference type="EC" id="5.2.1.8"/>
    </reaction>
</comment>
<dbReference type="OrthoDB" id="9814548at2"/>
<reference evidence="8 9" key="1">
    <citation type="submission" date="2019-04" db="EMBL/GenBank/DDBJ databases">
        <title>Lewinella litorea sp. nov., isolated from a marine sand.</title>
        <authorList>
            <person name="Yoon J.-H."/>
        </authorList>
    </citation>
    <scope>NUCLEOTIDE SEQUENCE [LARGE SCALE GENOMIC DNA]</scope>
    <source>
        <strain evidence="8 9">HSMS-39</strain>
    </source>
</reference>
<evidence type="ECO:0000256" key="4">
    <source>
        <dbReference type="ARBA" id="ARBA00023110"/>
    </source>
</evidence>
<comment type="caution">
    <text evidence="8">The sequence shown here is derived from an EMBL/GenBank/DDBJ whole genome shotgun (WGS) entry which is preliminary data.</text>
</comment>